<feature type="signal peptide" evidence="1">
    <location>
        <begin position="1"/>
        <end position="18"/>
    </location>
</feature>
<evidence type="ECO:0000256" key="1">
    <source>
        <dbReference type="SAM" id="SignalP"/>
    </source>
</evidence>
<reference evidence="3 4" key="1">
    <citation type="journal article" date="2018" name="Front. Microbiol.">
        <title>Prospects for Fungal Bioremediation of Acidic Radioactive Waste Sites: Characterization and Genome Sequence of Rhodotorula taiwanensis MD1149.</title>
        <authorList>
            <person name="Tkavc R."/>
            <person name="Matrosova V.Y."/>
            <person name="Grichenko O.E."/>
            <person name="Gostincar C."/>
            <person name="Volpe R.P."/>
            <person name="Klimenkova P."/>
            <person name="Gaidamakova E.K."/>
            <person name="Zhou C.E."/>
            <person name="Stewart B.J."/>
            <person name="Lyman M.G."/>
            <person name="Malfatti S.A."/>
            <person name="Rubinfeld B."/>
            <person name="Courtot M."/>
            <person name="Singh J."/>
            <person name="Dalgard C.L."/>
            <person name="Hamilton T."/>
            <person name="Frey K.G."/>
            <person name="Gunde-Cimerman N."/>
            <person name="Dugan L."/>
            <person name="Daly M.J."/>
        </authorList>
    </citation>
    <scope>NUCLEOTIDE SEQUENCE [LARGE SCALE GENOMIC DNA]</scope>
    <source>
        <strain evidence="3 4">MD1149</strain>
    </source>
</reference>
<keyword evidence="4" id="KW-1185">Reference proteome</keyword>
<dbReference type="EMBL" id="PJQD01000048">
    <property type="protein sequence ID" value="POY72685.1"/>
    <property type="molecule type" value="Genomic_DNA"/>
</dbReference>
<organism evidence="3 4">
    <name type="scientific">Rhodotorula taiwanensis</name>
    <dbReference type="NCBI Taxonomy" id="741276"/>
    <lineage>
        <taxon>Eukaryota</taxon>
        <taxon>Fungi</taxon>
        <taxon>Dikarya</taxon>
        <taxon>Basidiomycota</taxon>
        <taxon>Pucciniomycotina</taxon>
        <taxon>Microbotryomycetes</taxon>
        <taxon>Sporidiobolales</taxon>
        <taxon>Sporidiobolaceae</taxon>
        <taxon>Rhodotorula</taxon>
    </lineage>
</organism>
<dbReference type="AlphaFoldDB" id="A0A2S5B7F3"/>
<evidence type="ECO:0000313" key="4">
    <source>
        <dbReference type="Proteomes" id="UP000237144"/>
    </source>
</evidence>
<accession>A0A2S5B7F3</accession>
<feature type="domain" description="Protein CPL1-like" evidence="2">
    <location>
        <begin position="234"/>
        <end position="292"/>
    </location>
</feature>
<dbReference type="Proteomes" id="UP000237144">
    <property type="component" value="Unassembled WGS sequence"/>
</dbReference>
<proteinExistence type="predicted"/>
<dbReference type="InterPro" id="IPR048661">
    <property type="entry name" value="CPL1-like"/>
</dbReference>
<gene>
    <name evidence="3" type="ORF">BMF94_4514</name>
</gene>
<dbReference type="OrthoDB" id="439917at2759"/>
<sequence length="313" mass="32243">MPGRILDLTSILTLASLAANGPAGYGRFPCTLINGDGTFSPDPNQCTAAKMIVPGTGTGGTGFKGDEPKPVTPVCTLEVASGLYYCGIDGAPCTLDDNCDVGNLGFLYCTDIFGAPTAADTCGGLGSFCQDPYTAVPGATDAEQYAIFNQFCESGYCSFGTGVCAEHVTTVGGDCSSDPLFACSQTAQGQPLLCDPATLTCQLVGPSARARHRRKRNVCPDAFTACPLDNRVGFECVDIQSNLEQCGACSVNGGTDCTALPGVEAVGCVAGRCEIWSCVDGHSYDPKLDECVKISSEADEQVAEPVATGRPTA</sequence>
<evidence type="ECO:0000259" key="2">
    <source>
        <dbReference type="Pfam" id="PF21671"/>
    </source>
</evidence>
<protein>
    <recommendedName>
        <fullName evidence="2">Protein CPL1-like domain-containing protein</fullName>
    </recommendedName>
</protein>
<comment type="caution">
    <text evidence="3">The sequence shown here is derived from an EMBL/GenBank/DDBJ whole genome shotgun (WGS) entry which is preliminary data.</text>
</comment>
<evidence type="ECO:0000313" key="3">
    <source>
        <dbReference type="EMBL" id="POY72685.1"/>
    </source>
</evidence>
<feature type="chain" id="PRO_5015689802" description="Protein CPL1-like domain-containing protein" evidence="1">
    <location>
        <begin position="19"/>
        <end position="313"/>
    </location>
</feature>
<dbReference type="InterPro" id="IPR038955">
    <property type="entry name" value="PriA/CPL1_fungi"/>
</dbReference>
<dbReference type="PANTHER" id="PTHR35192:SF2">
    <property type="entry name" value="APPLE DOMAIN-CONTAINING PROTEIN"/>
    <property type="match status" value="1"/>
</dbReference>
<name>A0A2S5B7F3_9BASI</name>
<dbReference type="STRING" id="741276.A0A2S5B7F3"/>
<dbReference type="PANTHER" id="PTHR35192">
    <property type="entry name" value="PROTEIN, PUTATIVE-RELATED"/>
    <property type="match status" value="1"/>
</dbReference>
<dbReference type="Pfam" id="PF21671">
    <property type="entry name" value="CPL1-like"/>
    <property type="match status" value="1"/>
</dbReference>
<keyword evidence="1" id="KW-0732">Signal</keyword>